<dbReference type="EMBL" id="JACVEL010000002">
    <property type="protein sequence ID" value="MBC9811881.1"/>
    <property type="molecule type" value="Genomic_DNA"/>
</dbReference>
<name>A0A8J6P887_9FLAO</name>
<organism evidence="1 2">
    <name type="scientific">Taishania pollutisoli</name>
    <dbReference type="NCBI Taxonomy" id="2766479"/>
    <lineage>
        <taxon>Bacteria</taxon>
        <taxon>Pseudomonadati</taxon>
        <taxon>Bacteroidota</taxon>
        <taxon>Flavobacteriia</taxon>
        <taxon>Flavobacteriales</taxon>
        <taxon>Crocinitomicaceae</taxon>
        <taxon>Taishania</taxon>
    </lineage>
</organism>
<evidence type="ECO:0000313" key="2">
    <source>
        <dbReference type="Proteomes" id="UP000652681"/>
    </source>
</evidence>
<dbReference type="RefSeq" id="WP_216713690.1">
    <property type="nucleotide sequence ID" value="NZ_JACVEL010000002.1"/>
</dbReference>
<sequence>MKVIFFFLFVLLIQPLKAQDSLYVSIQLLDKKTGDVVPNVNVTVLNGSDRMRILTSTQKGSIGFYAQKGVLVKTSYSHPIYQSSCKDISIPSSGDTLKLEVFLTAEKFTNLGDVVIKPVGTPYTVYGSQRLSVADFEIQKDGTFVLLAYPKRLTKGSELLVYNGQDVVNSFQVPGVAKELKRDFRGNAHIVCEENVFGVYVDEGRVKLANLSKEYFTRYVMPIVDTNESTVYFSNFNPDYPAFDYFSFDQLDSAYLKIVSVEDQLMMELYRAEYKWADVRVKLWAKQKELETGIDAEIWVGANYFTRSIYYKELYAPMFHRNDTLFVFDYYKDKLLKYDHLGNPLDSVAIFHHYQPKSTGWKKDLIQDPVTGQIYARFEKSGLTYIGLIDTNTGEIKERIQLEYQWVDKVAVHDNFVYYLYRPLESIQKRYLYKEQLPYKF</sequence>
<evidence type="ECO:0000313" key="1">
    <source>
        <dbReference type="EMBL" id="MBC9811881.1"/>
    </source>
</evidence>
<protein>
    <submittedName>
        <fullName evidence="1">Uncharacterized protein</fullName>
    </submittedName>
</protein>
<dbReference type="Proteomes" id="UP000652681">
    <property type="component" value="Unassembled WGS sequence"/>
</dbReference>
<comment type="caution">
    <text evidence="1">The sequence shown here is derived from an EMBL/GenBank/DDBJ whole genome shotgun (WGS) entry which is preliminary data.</text>
</comment>
<accession>A0A8J6P887</accession>
<keyword evidence="2" id="KW-1185">Reference proteome</keyword>
<gene>
    <name evidence="1" type="ORF">H9Y05_05265</name>
</gene>
<reference evidence="1" key="1">
    <citation type="submission" date="2020-09" db="EMBL/GenBank/DDBJ databases">
        <title>Taishania pollutisoli gen. nov., sp. nov., Isolated from Tetrabromobisphenol A-Contaminated Soil.</title>
        <authorList>
            <person name="Chen Q."/>
        </authorList>
    </citation>
    <scope>NUCLEOTIDE SEQUENCE</scope>
    <source>
        <strain evidence="1">CZZ-1</strain>
    </source>
</reference>
<dbReference type="AlphaFoldDB" id="A0A8J6P887"/>
<dbReference type="SUPFAM" id="SSF63825">
    <property type="entry name" value="YWTD domain"/>
    <property type="match status" value="1"/>
</dbReference>
<proteinExistence type="predicted"/>